<comment type="caution">
    <text evidence="4">The sequence shown here is derived from an EMBL/GenBank/DDBJ whole genome shotgun (WGS) entry which is preliminary data.</text>
</comment>
<name>A0A6N7XBZ8_9FIRM</name>
<evidence type="ECO:0000256" key="1">
    <source>
        <dbReference type="ARBA" id="ARBA00007430"/>
    </source>
</evidence>
<dbReference type="PANTHER" id="PTHR43318">
    <property type="entry name" value="UDP-N-ACETYLGLUCOSAMINE 4,6-DEHYDRATASE"/>
    <property type="match status" value="1"/>
</dbReference>
<dbReference type="Proteomes" id="UP000440713">
    <property type="component" value="Unassembled WGS sequence"/>
</dbReference>
<dbReference type="InterPro" id="IPR051203">
    <property type="entry name" value="Polysaccharide_Synthase-Rel"/>
</dbReference>
<organism evidence="4 5">
    <name type="scientific">Peptostreptococcus porci</name>
    <dbReference type="NCBI Taxonomy" id="2652282"/>
    <lineage>
        <taxon>Bacteria</taxon>
        <taxon>Bacillati</taxon>
        <taxon>Bacillota</taxon>
        <taxon>Clostridia</taxon>
        <taxon>Peptostreptococcales</taxon>
        <taxon>Peptostreptococcaceae</taxon>
        <taxon>Peptostreptococcus</taxon>
    </lineage>
</organism>
<protein>
    <submittedName>
        <fullName evidence="4">Polysaccharide biosynthesis protein</fullName>
    </submittedName>
</protein>
<gene>
    <name evidence="4" type="ORF">FYJ71_02385</name>
</gene>
<evidence type="ECO:0000259" key="3">
    <source>
        <dbReference type="Pfam" id="PF02719"/>
    </source>
</evidence>
<evidence type="ECO:0000313" key="4">
    <source>
        <dbReference type="EMBL" id="MST61822.1"/>
    </source>
</evidence>
<comment type="similarity">
    <text evidence="1">Belongs to the polysaccharide synthase family.</text>
</comment>
<dbReference type="RefSeq" id="WP_154537201.1">
    <property type="nucleotide sequence ID" value="NZ_JAXDWS010000025.1"/>
</dbReference>
<dbReference type="Gene3D" id="3.40.50.720">
    <property type="entry name" value="NAD(P)-binding Rossmann-like Domain"/>
    <property type="match status" value="2"/>
</dbReference>
<dbReference type="SUPFAM" id="SSF53335">
    <property type="entry name" value="S-adenosyl-L-methionine-dependent methyltransferases"/>
    <property type="match status" value="1"/>
</dbReference>
<dbReference type="Pfam" id="PF02719">
    <property type="entry name" value="Polysacc_synt_2"/>
    <property type="match status" value="1"/>
</dbReference>
<dbReference type="CDD" id="cd05237">
    <property type="entry name" value="UDP_invert_4-6DH_SDR_e"/>
    <property type="match status" value="1"/>
</dbReference>
<dbReference type="SUPFAM" id="SSF51735">
    <property type="entry name" value="NAD(P)-binding Rossmann-fold domains"/>
    <property type="match status" value="1"/>
</dbReference>
<dbReference type="InterPro" id="IPR036291">
    <property type="entry name" value="NAD(P)-bd_dom_sf"/>
</dbReference>
<keyword evidence="5" id="KW-1185">Reference proteome</keyword>
<dbReference type="EMBL" id="VUNE01000001">
    <property type="protein sequence ID" value="MST61822.1"/>
    <property type="molecule type" value="Genomic_DNA"/>
</dbReference>
<dbReference type="InterPro" id="IPR003869">
    <property type="entry name" value="Polysac_CapD-like"/>
</dbReference>
<dbReference type="Pfam" id="PF13727">
    <property type="entry name" value="CoA_binding_3"/>
    <property type="match status" value="1"/>
</dbReference>
<feature type="domain" description="Polysaccharide biosynthesis protein CapD-like" evidence="3">
    <location>
        <begin position="151"/>
        <end position="433"/>
    </location>
</feature>
<evidence type="ECO:0000256" key="2">
    <source>
        <dbReference type="SAM" id="Coils"/>
    </source>
</evidence>
<reference evidence="4 5" key="1">
    <citation type="submission" date="2019-08" db="EMBL/GenBank/DDBJ databases">
        <title>In-depth cultivation of the pig gut microbiome towards novel bacterial diversity and tailored functional studies.</title>
        <authorList>
            <person name="Wylensek D."/>
            <person name="Hitch T.C.A."/>
            <person name="Clavel T."/>
        </authorList>
    </citation>
    <scope>NUCLEOTIDE SEQUENCE [LARGE SCALE GENOMIC DNA]</scope>
    <source>
        <strain evidence="4 5">WCA-SAB-591-4A-A</strain>
    </source>
</reference>
<feature type="coiled-coil region" evidence="2">
    <location>
        <begin position="441"/>
        <end position="468"/>
    </location>
</feature>
<accession>A0A6N7XBZ8</accession>
<keyword evidence="2" id="KW-0175">Coiled coil</keyword>
<proteinExistence type="inferred from homology"/>
<dbReference type="InterPro" id="IPR029063">
    <property type="entry name" value="SAM-dependent_MTases_sf"/>
</dbReference>
<dbReference type="AlphaFoldDB" id="A0A6N7XBZ8"/>
<dbReference type="PANTHER" id="PTHR43318:SF1">
    <property type="entry name" value="POLYSACCHARIDE BIOSYNTHESIS PROTEIN EPSC-RELATED"/>
    <property type="match status" value="1"/>
</dbReference>
<sequence>MTKSYGIIKVMIVGAGEAAQMVINEINRNLSMLNRVVVAIIDDDVDLVGKKICGHEVLGNTGEIKQICDKLEVDEIIFSIANISISRKKEILDICRTTGCHTRTIPSISEIINGKVNFKAIRDVDIEDLLGRDPVFFDMEKIRSYLNEKTILVTGGGGTIGSELCRQISSYGPKKMIILDNYENNAYNIQQELKMKYGECLDLDVVIANIREYNRLEKIFDRYRPDIVFHAAAHKHVPLMETNKTEAIKNNVFGTLNLVKLADEYEIQKFVLISSDKAVNPTNLMGATKRLCEIIIQIYNTISNTEFVAVRFGNVLGSSGSVVPLFKKQIAAGGPVTVTHKDIIRYFMTIPEAVTLVMQAGAMAHGGEIFVLDMGDPVRIDDLARNLIRLSGFEPDRDIEIVYTGLRLGEKLFEELLMAEEGLGKTEHNKIFIGSPQSFNREDVFSLIERLKQVVKNEEDEKVDELMRLLVDTYVRPEDVNNIEV</sequence>
<evidence type="ECO:0000313" key="5">
    <source>
        <dbReference type="Proteomes" id="UP000440713"/>
    </source>
</evidence>